<dbReference type="InterPro" id="IPR036061">
    <property type="entry name" value="CheW-like_dom_sf"/>
</dbReference>
<dbReference type="RefSeq" id="WP_130614236.1">
    <property type="nucleotide sequence ID" value="NZ_AP019400.1"/>
</dbReference>
<sequence>MGAVKHEQYIEIGIEQERYAVRINEIQEVIRWQDPTRLPGNNSYIKGVINLRGKIVPIMSLSLFLGIAEGPCTKSTRIVIFNFDDERVGMIVDRVIQVVTLTDIQPHVESGSRGKSSWIAGYGHTATGLVCILKSQRIFWE</sequence>
<dbReference type="EMBL" id="AP019400">
    <property type="protein sequence ID" value="BBI35506.1"/>
    <property type="molecule type" value="Genomic_DNA"/>
</dbReference>
<dbReference type="GO" id="GO:0005829">
    <property type="term" value="C:cytosol"/>
    <property type="evidence" value="ECO:0007669"/>
    <property type="project" value="TreeGrafter"/>
</dbReference>
<accession>A0A3T1DBJ6</accession>
<evidence type="ECO:0000313" key="3">
    <source>
        <dbReference type="Proteomes" id="UP000289856"/>
    </source>
</evidence>
<name>A0A3T1DBJ6_9BACL</name>
<dbReference type="InterPro" id="IPR039315">
    <property type="entry name" value="CheW"/>
</dbReference>
<dbReference type="Gene3D" id="2.30.30.40">
    <property type="entry name" value="SH3 Domains"/>
    <property type="match status" value="1"/>
</dbReference>
<protein>
    <recommendedName>
        <fullName evidence="1">CheW-like domain-containing protein</fullName>
    </recommendedName>
</protein>
<reference evidence="2 3" key="1">
    <citation type="submission" date="2019-01" db="EMBL/GenBank/DDBJ databases">
        <title>Complete genome sequence of Cohnella hallensis HS21 isolated from Korean fir (Abies koreana) rhizospheric soil.</title>
        <authorList>
            <person name="Jiang L."/>
            <person name="Kang S.W."/>
            <person name="Kim S."/>
            <person name="Jung J."/>
            <person name="Kim C.Y."/>
            <person name="Kim D.H."/>
            <person name="Kim S.W."/>
            <person name="Lee J."/>
        </authorList>
    </citation>
    <scope>NUCLEOTIDE SEQUENCE [LARGE SCALE GENOMIC DNA]</scope>
    <source>
        <strain evidence="2 3">HS21</strain>
    </source>
</reference>
<dbReference type="Proteomes" id="UP000289856">
    <property type="component" value="Chromosome"/>
</dbReference>
<dbReference type="GO" id="GO:0007165">
    <property type="term" value="P:signal transduction"/>
    <property type="evidence" value="ECO:0007669"/>
    <property type="project" value="InterPro"/>
</dbReference>
<organism evidence="2 3">
    <name type="scientific">Cohnella abietis</name>
    <dbReference type="NCBI Taxonomy" id="2507935"/>
    <lineage>
        <taxon>Bacteria</taxon>
        <taxon>Bacillati</taxon>
        <taxon>Bacillota</taxon>
        <taxon>Bacilli</taxon>
        <taxon>Bacillales</taxon>
        <taxon>Paenibacillaceae</taxon>
        <taxon>Cohnella</taxon>
    </lineage>
</organism>
<dbReference type="GO" id="GO:0006935">
    <property type="term" value="P:chemotaxis"/>
    <property type="evidence" value="ECO:0007669"/>
    <property type="project" value="InterPro"/>
</dbReference>
<keyword evidence="3" id="KW-1185">Reference proteome</keyword>
<dbReference type="PANTHER" id="PTHR22617:SF23">
    <property type="entry name" value="CHEMOTAXIS PROTEIN CHEW"/>
    <property type="match status" value="1"/>
</dbReference>
<dbReference type="AlphaFoldDB" id="A0A3T1DBJ6"/>
<feature type="domain" description="CheW-like" evidence="1">
    <location>
        <begin position="6"/>
        <end position="141"/>
    </location>
</feature>
<dbReference type="Gene3D" id="2.40.50.180">
    <property type="entry name" value="CheA-289, Domain 4"/>
    <property type="match status" value="1"/>
</dbReference>
<gene>
    <name evidence="2" type="ORF">KCTCHS21_49050</name>
</gene>
<dbReference type="OrthoDB" id="9794382at2"/>
<dbReference type="Pfam" id="PF01584">
    <property type="entry name" value="CheW"/>
    <property type="match status" value="1"/>
</dbReference>
<proteinExistence type="predicted"/>
<dbReference type="SUPFAM" id="SSF50341">
    <property type="entry name" value="CheW-like"/>
    <property type="match status" value="1"/>
</dbReference>
<evidence type="ECO:0000259" key="1">
    <source>
        <dbReference type="PROSITE" id="PS50851"/>
    </source>
</evidence>
<dbReference type="KEGG" id="cohn:KCTCHS21_49050"/>
<evidence type="ECO:0000313" key="2">
    <source>
        <dbReference type="EMBL" id="BBI35506.1"/>
    </source>
</evidence>
<dbReference type="PROSITE" id="PS50851">
    <property type="entry name" value="CHEW"/>
    <property type="match status" value="1"/>
</dbReference>
<dbReference type="PANTHER" id="PTHR22617">
    <property type="entry name" value="CHEMOTAXIS SENSOR HISTIDINE KINASE-RELATED"/>
    <property type="match status" value="1"/>
</dbReference>
<dbReference type="SMART" id="SM00260">
    <property type="entry name" value="CheW"/>
    <property type="match status" value="1"/>
</dbReference>
<dbReference type="InterPro" id="IPR002545">
    <property type="entry name" value="CheW-lke_dom"/>
</dbReference>